<dbReference type="InterPro" id="IPR012340">
    <property type="entry name" value="NA-bd_OB-fold"/>
</dbReference>
<keyword evidence="3" id="KW-0472">Membrane</keyword>
<dbReference type="PANTHER" id="PTHR11544">
    <property type="entry name" value="COLD SHOCK DOMAIN CONTAINING PROTEINS"/>
    <property type="match status" value="1"/>
</dbReference>
<dbReference type="PROSITE" id="PS51857">
    <property type="entry name" value="CSD_2"/>
    <property type="match status" value="1"/>
</dbReference>
<feature type="domain" description="CSD" evidence="4">
    <location>
        <begin position="120"/>
        <end position="184"/>
    </location>
</feature>
<evidence type="ECO:0000259" key="4">
    <source>
        <dbReference type="PROSITE" id="PS51857"/>
    </source>
</evidence>
<dbReference type="GO" id="GO:0005829">
    <property type="term" value="C:cytosol"/>
    <property type="evidence" value="ECO:0007669"/>
    <property type="project" value="UniProtKB-ARBA"/>
</dbReference>
<organism evidence="5 6">
    <name type="scientific">Vreelandella rituensis</name>
    <dbReference type="NCBI Taxonomy" id="2282306"/>
    <lineage>
        <taxon>Bacteria</taxon>
        <taxon>Pseudomonadati</taxon>
        <taxon>Pseudomonadota</taxon>
        <taxon>Gammaproteobacteria</taxon>
        <taxon>Oceanospirillales</taxon>
        <taxon>Halomonadaceae</taxon>
        <taxon>Vreelandella</taxon>
    </lineage>
</organism>
<comment type="subcellular location">
    <subcellularLocation>
        <location evidence="1">Cytoplasm</location>
    </subcellularLocation>
</comment>
<keyword evidence="3" id="KW-1133">Transmembrane helix</keyword>
<comment type="caution">
    <text evidence="5">The sequence shown here is derived from an EMBL/GenBank/DDBJ whole genome shotgun (WGS) entry which is preliminary data.</text>
</comment>
<dbReference type="InterPro" id="IPR019844">
    <property type="entry name" value="CSD_CS"/>
</dbReference>
<evidence type="ECO:0000256" key="2">
    <source>
        <dbReference type="SAM" id="MobiDB-lite"/>
    </source>
</evidence>
<dbReference type="RefSeq" id="WP_114485977.1">
    <property type="nucleotide sequence ID" value="NZ_CBCSHM010000009.1"/>
</dbReference>
<gene>
    <name evidence="5" type="ORF">DU506_05700</name>
</gene>
<keyword evidence="6" id="KW-1185">Reference proteome</keyword>
<reference evidence="5 6" key="1">
    <citation type="submission" date="2018-07" db="EMBL/GenBank/DDBJ databases">
        <title>Halomonas rutogse sp. nov., isolated from Lake TangqianCo on Tibetan Plateau.</title>
        <authorList>
            <person name="Lu H."/>
            <person name="Xing P."/>
            <person name="Wu Q."/>
        </authorList>
    </citation>
    <scope>NUCLEOTIDE SEQUENCE [LARGE SCALE GENOMIC DNA]</scope>
    <source>
        <strain evidence="5 6">TQ8S</strain>
    </source>
</reference>
<keyword evidence="3" id="KW-0812">Transmembrane</keyword>
<dbReference type="InterPro" id="IPR002059">
    <property type="entry name" value="CSP_DNA-bd"/>
</dbReference>
<evidence type="ECO:0000256" key="1">
    <source>
        <dbReference type="RuleBase" id="RU000408"/>
    </source>
</evidence>
<feature type="region of interest" description="Disordered" evidence="2">
    <location>
        <begin position="86"/>
        <end position="111"/>
    </location>
</feature>
<dbReference type="InterPro" id="IPR011129">
    <property type="entry name" value="CSD"/>
</dbReference>
<dbReference type="PRINTS" id="PR00050">
    <property type="entry name" value="COLDSHOCK"/>
</dbReference>
<dbReference type="EMBL" id="QPIJ01000008">
    <property type="protein sequence ID" value="RCV92868.1"/>
    <property type="molecule type" value="Genomic_DNA"/>
</dbReference>
<dbReference type="SMART" id="SM00357">
    <property type="entry name" value="CSP"/>
    <property type="match status" value="1"/>
</dbReference>
<feature type="compositionally biased region" description="Acidic residues" evidence="2">
    <location>
        <begin position="102"/>
        <end position="111"/>
    </location>
</feature>
<dbReference type="OrthoDB" id="9810590at2"/>
<sequence length="186" mass="20413">MNPKVVFRCILISLLLAAPVPLLLAGFAHLADPLLTKQIFADILLSGVANIYFAVVLGSFIVLLVGTLAGAALAVVPAALPTQRRVGQADAPEPAQQRQETLADEEDDDEVDIIDYNDGREEGEVKWFNTNKGYGFITRDNGDDVFVHFRAIRGRGNRMLTEGQIVRYQVIHNERGLQADDVSIIE</sequence>
<dbReference type="Gene3D" id="2.40.50.140">
    <property type="entry name" value="Nucleic acid-binding proteins"/>
    <property type="match status" value="1"/>
</dbReference>
<accession>A0A368U6T8</accession>
<feature type="transmembrane region" description="Helical" evidence="3">
    <location>
        <begin position="49"/>
        <end position="76"/>
    </location>
</feature>
<dbReference type="PROSITE" id="PS00352">
    <property type="entry name" value="CSD_1"/>
    <property type="match status" value="1"/>
</dbReference>
<protein>
    <submittedName>
        <fullName evidence="5">Cold-shock protein</fullName>
    </submittedName>
</protein>
<dbReference type="InterPro" id="IPR050181">
    <property type="entry name" value="Cold_shock_domain"/>
</dbReference>
<name>A0A368U6T8_9GAMM</name>
<proteinExistence type="predicted"/>
<evidence type="ECO:0000313" key="6">
    <source>
        <dbReference type="Proteomes" id="UP000253204"/>
    </source>
</evidence>
<dbReference type="Pfam" id="PF00313">
    <property type="entry name" value="CSD"/>
    <property type="match status" value="1"/>
</dbReference>
<evidence type="ECO:0000313" key="5">
    <source>
        <dbReference type="EMBL" id="RCV92868.1"/>
    </source>
</evidence>
<dbReference type="CDD" id="cd04458">
    <property type="entry name" value="CSP_CDS"/>
    <property type="match status" value="1"/>
</dbReference>
<dbReference type="AlphaFoldDB" id="A0A368U6T8"/>
<dbReference type="Proteomes" id="UP000253204">
    <property type="component" value="Unassembled WGS sequence"/>
</dbReference>
<evidence type="ECO:0000256" key="3">
    <source>
        <dbReference type="SAM" id="Phobius"/>
    </source>
</evidence>
<dbReference type="GO" id="GO:0003676">
    <property type="term" value="F:nucleic acid binding"/>
    <property type="evidence" value="ECO:0007669"/>
    <property type="project" value="InterPro"/>
</dbReference>
<dbReference type="SUPFAM" id="SSF50249">
    <property type="entry name" value="Nucleic acid-binding proteins"/>
    <property type="match status" value="1"/>
</dbReference>